<protein>
    <recommendedName>
        <fullName evidence="10">Helicase</fullName>
    </recommendedName>
</protein>
<keyword evidence="3" id="KW-0347">Helicase</keyword>
<dbReference type="SUPFAM" id="SSF52540">
    <property type="entry name" value="P-loop containing nucleoside triphosphate hydrolases"/>
    <property type="match status" value="2"/>
</dbReference>
<keyword evidence="5" id="KW-0175">Coiled coil</keyword>
<dbReference type="GO" id="GO:0005524">
    <property type="term" value="F:ATP binding"/>
    <property type="evidence" value="ECO:0007669"/>
    <property type="project" value="UniProtKB-KW"/>
</dbReference>
<feature type="domain" description="Helicase ATP-binding" evidence="6">
    <location>
        <begin position="110"/>
        <end position="284"/>
    </location>
</feature>
<comment type="caution">
    <text evidence="8">The sequence shown here is derived from an EMBL/GenBank/DDBJ whole genome shotgun (WGS) entry which is preliminary data.</text>
</comment>
<dbReference type="InterPro" id="IPR000330">
    <property type="entry name" value="SNF2_N"/>
</dbReference>
<dbReference type="CDD" id="cd18011">
    <property type="entry name" value="DEXDc_RapA"/>
    <property type="match status" value="1"/>
</dbReference>
<evidence type="ECO:0000256" key="1">
    <source>
        <dbReference type="ARBA" id="ARBA00022741"/>
    </source>
</evidence>
<dbReference type="EMBL" id="LQYW01000190">
    <property type="protein sequence ID" value="KYD21405.1"/>
    <property type="molecule type" value="Genomic_DNA"/>
</dbReference>
<dbReference type="PATRIC" id="fig|153151.4.peg.2547"/>
<reference evidence="8 9" key="1">
    <citation type="submission" date="2016-01" db="EMBL/GenBank/DDBJ databases">
        <title>Draft Genome Sequences of Seven Thermophilic Sporeformers Isolated from Foods.</title>
        <authorList>
            <person name="Berendsen E.M."/>
            <person name="Wells-Bennik M.H."/>
            <person name="Krawcyk A.O."/>
            <person name="De Jong A."/>
            <person name="Holsappel S."/>
            <person name="Eijlander R.T."/>
            <person name="Kuipers O.P."/>
        </authorList>
    </citation>
    <scope>NUCLEOTIDE SEQUENCE [LARGE SCALE GENOMIC DNA]</scope>
    <source>
        <strain evidence="8 9">B4110</strain>
    </source>
</reference>
<dbReference type="GO" id="GO:0016787">
    <property type="term" value="F:hydrolase activity"/>
    <property type="evidence" value="ECO:0007669"/>
    <property type="project" value="UniProtKB-KW"/>
</dbReference>
<evidence type="ECO:0000313" key="8">
    <source>
        <dbReference type="EMBL" id="KYD21405.1"/>
    </source>
</evidence>
<proteinExistence type="predicted"/>
<dbReference type="SMART" id="SM00487">
    <property type="entry name" value="DEXDc"/>
    <property type="match status" value="1"/>
</dbReference>
<evidence type="ECO:0008006" key="10">
    <source>
        <dbReference type="Google" id="ProtNLM"/>
    </source>
</evidence>
<feature type="coiled-coil region" evidence="5">
    <location>
        <begin position="381"/>
        <end position="438"/>
    </location>
</feature>
<dbReference type="SMART" id="SM00490">
    <property type="entry name" value="HELICc"/>
    <property type="match status" value="1"/>
</dbReference>
<gene>
    <name evidence="8" type="ORF">B4110_1428</name>
</gene>
<dbReference type="PANTHER" id="PTHR45766:SF6">
    <property type="entry name" value="SWI_SNF-RELATED MATRIX-ASSOCIATED ACTIN-DEPENDENT REGULATOR OF CHROMATIN SUBFAMILY A-LIKE PROTEIN 1"/>
    <property type="match status" value="1"/>
</dbReference>
<dbReference type="Gene3D" id="3.40.50.300">
    <property type="entry name" value="P-loop containing nucleotide triphosphate hydrolases"/>
    <property type="match status" value="1"/>
</dbReference>
<organism evidence="8 9">
    <name type="scientific">Parageobacillus toebii</name>
    <dbReference type="NCBI Taxonomy" id="153151"/>
    <lineage>
        <taxon>Bacteria</taxon>
        <taxon>Bacillati</taxon>
        <taxon>Bacillota</taxon>
        <taxon>Bacilli</taxon>
        <taxon>Bacillales</taxon>
        <taxon>Anoxybacillaceae</taxon>
        <taxon>Parageobacillus</taxon>
    </lineage>
</organism>
<dbReference type="GO" id="GO:0004386">
    <property type="term" value="F:helicase activity"/>
    <property type="evidence" value="ECO:0007669"/>
    <property type="project" value="UniProtKB-KW"/>
</dbReference>
<sequence length="1066" mass="126010">MFHAGEVVYGPYFPENVEVKRCELLEDFYIIEAIGRETHQFYELMLEKEKIAELKRLKEDASHQPVQGEDIQRYLQYLMFRHEMMYSRTRALGNKKLLPLPHQIEAVYGRMLQVPQIRFLLADDPGAGKTIMAGMLIKELKARYSIERILILTPPLVVKQWQEEMMEKFHEHFSIMNRHVVKEYSGKNPFVDHRQCLASMYWAAREDVKPLIQEADFDLIIVDEAHKMAAYTEGTVKKRITRTKLYQLGESILRKAPHCLLLTATPHKGDMENFRHLMRLIDEDVFANIKGNESLREKTNPFMIRRLKESMKNFDGTPLFPKRTTKTIQYTLTEEELALYNAVTDYVREHFNRAIRNGSHSTAFAMMLLQRRLSSSLEAILLSLKRRYKRLVHLYKQTEQERRKYVNKMNQIEWDDYLEEDSEQQEQLEKQLVQAVDSVDPVELKKEIIVLKKLIEQAENLRLYAVEKKYQELEKTLFGTNGLLQRNEKILIFTEYADTLNYLEKKLLERVPKVAKIVGSFSIEERRRQVELFRNECSIMLATDAGGESINLQFCNQMINYDIPWNPNKLEQRMGRIHRVGQKNEVFVFNLVAQNTREGHVLIRLLEKMERMKEDLGADLVYNFIGEVMEDKWNSLANLMQEAILNRERLDDVIANMEKVLSEEHKNLLQLLQEERLAEDPIDLSVLKREQNDLMVKRVPVRAYADLATYILKKKKVRVYESNDGKVKRVERLPKFIRDHLPELSQYQGESFRFTGFREYETEEVALLTGDHPIFRLSMDLMKKEIEKHDWERYLVTYDVPESLMVEVYQVRIVDGTGKELENHFIHLAKRENGEIVVLHPYWLFAGNFSDQVLVLNDYTSNDHTIHVIKHSSFIRDQIQAKRQKQLDKILSFLEKSFHQQYQDLLEKIDQYQKENIDNRNSALINQMNARIIDLEMKKEERLTLIRRQKNISMKPPKKMLSFQLVPSGRSTRVMAVDYKEMVETYEKANGRMNVKMFDCLGLVDFYSERFNGEERYIILTNDCNYMPSEQHLEDLSGILSNVYIYVVQDGQIVEERPMKKEMLIL</sequence>
<evidence type="ECO:0000256" key="3">
    <source>
        <dbReference type="ARBA" id="ARBA00022806"/>
    </source>
</evidence>
<dbReference type="InterPro" id="IPR038718">
    <property type="entry name" value="SNF2-like_sf"/>
</dbReference>
<dbReference type="AlphaFoldDB" id="A0A150MAP2"/>
<evidence type="ECO:0000256" key="2">
    <source>
        <dbReference type="ARBA" id="ARBA00022801"/>
    </source>
</evidence>
<evidence type="ECO:0000313" key="9">
    <source>
        <dbReference type="Proteomes" id="UP000075324"/>
    </source>
</evidence>
<dbReference type="Gene3D" id="3.40.50.10810">
    <property type="entry name" value="Tandem AAA-ATPase domain"/>
    <property type="match status" value="1"/>
</dbReference>
<dbReference type="InterPro" id="IPR027417">
    <property type="entry name" value="P-loop_NTPase"/>
</dbReference>
<dbReference type="PROSITE" id="PS51194">
    <property type="entry name" value="HELICASE_CTER"/>
    <property type="match status" value="1"/>
</dbReference>
<accession>A0A150MAP2</accession>
<keyword evidence="2" id="KW-0378">Hydrolase</keyword>
<keyword evidence="4" id="KW-0067">ATP-binding</keyword>
<evidence type="ECO:0000259" key="6">
    <source>
        <dbReference type="PROSITE" id="PS51192"/>
    </source>
</evidence>
<name>A0A150MAP2_9BACL</name>
<dbReference type="RefSeq" id="WP_062679362.1">
    <property type="nucleotide sequence ID" value="NZ_LQYW01000190.1"/>
</dbReference>
<evidence type="ECO:0000259" key="7">
    <source>
        <dbReference type="PROSITE" id="PS51194"/>
    </source>
</evidence>
<dbReference type="Proteomes" id="UP000075324">
    <property type="component" value="Unassembled WGS sequence"/>
</dbReference>
<dbReference type="PROSITE" id="PS51192">
    <property type="entry name" value="HELICASE_ATP_BIND_1"/>
    <property type="match status" value="1"/>
</dbReference>
<dbReference type="InterPro" id="IPR049730">
    <property type="entry name" value="SNF2/RAD54-like_C"/>
</dbReference>
<evidence type="ECO:0000256" key="4">
    <source>
        <dbReference type="ARBA" id="ARBA00022840"/>
    </source>
</evidence>
<feature type="domain" description="Helicase C-terminal" evidence="7">
    <location>
        <begin position="465"/>
        <end position="632"/>
    </location>
</feature>
<dbReference type="InterPro" id="IPR057342">
    <property type="entry name" value="DEXDc_RapA"/>
</dbReference>
<dbReference type="PANTHER" id="PTHR45766">
    <property type="entry name" value="DNA ANNEALING HELICASE AND ENDONUCLEASE ZRANB3 FAMILY MEMBER"/>
    <property type="match status" value="1"/>
</dbReference>
<dbReference type="InterPro" id="IPR001650">
    <property type="entry name" value="Helicase_C-like"/>
</dbReference>
<feature type="coiled-coil region" evidence="5">
    <location>
        <begin position="640"/>
        <end position="674"/>
    </location>
</feature>
<keyword evidence="1" id="KW-0547">Nucleotide-binding</keyword>
<dbReference type="InterPro" id="IPR014001">
    <property type="entry name" value="Helicase_ATP-bd"/>
</dbReference>
<dbReference type="Pfam" id="PF00271">
    <property type="entry name" value="Helicase_C"/>
    <property type="match status" value="1"/>
</dbReference>
<evidence type="ECO:0000256" key="5">
    <source>
        <dbReference type="SAM" id="Coils"/>
    </source>
</evidence>
<dbReference type="Pfam" id="PF00176">
    <property type="entry name" value="SNF2-rel_dom"/>
    <property type="match status" value="1"/>
</dbReference>
<dbReference type="CDD" id="cd18793">
    <property type="entry name" value="SF2_C_SNF"/>
    <property type="match status" value="1"/>
</dbReference>
<feature type="coiled-coil region" evidence="5">
    <location>
        <begin position="895"/>
        <end position="922"/>
    </location>
</feature>